<dbReference type="EMBL" id="CP009621">
    <property type="protein sequence ID" value="AKD01890.1"/>
    <property type="molecule type" value="Genomic_DNA"/>
</dbReference>
<dbReference type="HOGENOM" id="CLU_080664_5_0_10"/>
<evidence type="ECO:0000313" key="4">
    <source>
        <dbReference type="Proteomes" id="UP000033109"/>
    </source>
</evidence>
<keyword evidence="1" id="KW-0732">Signal</keyword>
<dbReference type="Gene3D" id="3.30.70.100">
    <property type="match status" value="1"/>
</dbReference>
<feature type="signal peptide" evidence="1">
    <location>
        <begin position="1"/>
        <end position="31"/>
    </location>
</feature>
<evidence type="ECO:0000259" key="2">
    <source>
        <dbReference type="PROSITE" id="PS51502"/>
    </source>
</evidence>
<dbReference type="PATRIC" id="fig|400092.3.peg.84"/>
<feature type="chain" id="PRO_5002416831" evidence="1">
    <location>
        <begin position="32"/>
        <end position="137"/>
    </location>
</feature>
<organism evidence="3 4">
    <name type="scientific">Pontibacter korlensis</name>
    <dbReference type="NCBI Taxonomy" id="400092"/>
    <lineage>
        <taxon>Bacteria</taxon>
        <taxon>Pseudomonadati</taxon>
        <taxon>Bacteroidota</taxon>
        <taxon>Cytophagia</taxon>
        <taxon>Cytophagales</taxon>
        <taxon>Hymenobacteraceae</taxon>
        <taxon>Pontibacter</taxon>
    </lineage>
</organism>
<dbReference type="SMART" id="SM00886">
    <property type="entry name" value="Dabb"/>
    <property type="match status" value="1"/>
</dbReference>
<dbReference type="STRING" id="400092.PKOR_00385"/>
<dbReference type="InterPro" id="IPR011008">
    <property type="entry name" value="Dimeric_a/b-barrel"/>
</dbReference>
<dbReference type="KEGG" id="pko:PKOR_00385"/>
<dbReference type="Pfam" id="PF07876">
    <property type="entry name" value="Dabb"/>
    <property type="match status" value="1"/>
</dbReference>
<keyword evidence="4" id="KW-1185">Reference proteome</keyword>
<dbReference type="InterPro" id="IPR013097">
    <property type="entry name" value="Dabb"/>
</dbReference>
<feature type="domain" description="Stress-response A/B barrel" evidence="2">
    <location>
        <begin position="39"/>
        <end position="134"/>
    </location>
</feature>
<dbReference type="InterPro" id="IPR006311">
    <property type="entry name" value="TAT_signal"/>
</dbReference>
<dbReference type="SUPFAM" id="SSF54909">
    <property type="entry name" value="Dimeric alpha+beta barrel"/>
    <property type="match status" value="1"/>
</dbReference>
<sequence length="137" mass="15758">MKKLSRRSFLGNSTFLSFAGALGLMPLFASAQKKPKGNFVHHVYFWLNNPDSEEDKAKLIEGLNTLKGIKEIKLARIGVPASTNREVIERSYAVSWLLFFDNLEEEEVYQKHPVHLKFVENYSHLWSKVIVYDSVDV</sequence>
<reference evidence="3 4" key="1">
    <citation type="journal article" date="2015" name="Sci. Rep.">
        <title>Unraveling adaptation of Pontibacter korlensis to radiation and infertility in desert through complete genome and comparative transcriptomic analysis.</title>
        <authorList>
            <person name="Dai J."/>
            <person name="Dai W."/>
            <person name="Qiu C."/>
            <person name="Yang Z."/>
            <person name="Zhang Y."/>
            <person name="Zhou M."/>
            <person name="Zhang L."/>
            <person name="Fang C."/>
            <person name="Gao Q."/>
            <person name="Yang Q."/>
            <person name="Li X."/>
            <person name="Wang Z."/>
            <person name="Wang Z."/>
            <person name="Jia Z."/>
            <person name="Chen X."/>
        </authorList>
    </citation>
    <scope>NUCLEOTIDE SEQUENCE [LARGE SCALE GENOMIC DNA]</scope>
    <source>
        <strain evidence="3 4">X14-1T</strain>
    </source>
</reference>
<dbReference type="Proteomes" id="UP000033109">
    <property type="component" value="Chromosome"/>
</dbReference>
<dbReference type="OrthoDB" id="7189263at2"/>
<evidence type="ECO:0000313" key="3">
    <source>
        <dbReference type="EMBL" id="AKD01890.1"/>
    </source>
</evidence>
<dbReference type="RefSeq" id="WP_046308594.1">
    <property type="nucleotide sequence ID" value="NZ_CBCSCY010000026.1"/>
</dbReference>
<name>A0A0E3ZCV8_9BACT</name>
<dbReference type="PROSITE" id="PS51318">
    <property type="entry name" value="TAT"/>
    <property type="match status" value="1"/>
</dbReference>
<protein>
    <submittedName>
        <fullName evidence="3">Stress protein</fullName>
    </submittedName>
</protein>
<dbReference type="PROSITE" id="PS51502">
    <property type="entry name" value="S_R_A_B_BARREL"/>
    <property type="match status" value="1"/>
</dbReference>
<accession>A0A0E3ZCV8</accession>
<gene>
    <name evidence="3" type="ORF">PKOR_00385</name>
</gene>
<evidence type="ECO:0000256" key="1">
    <source>
        <dbReference type="SAM" id="SignalP"/>
    </source>
</evidence>
<dbReference type="AlphaFoldDB" id="A0A0E3ZCV8"/>
<proteinExistence type="predicted"/>